<dbReference type="EMBL" id="WSZM01000115">
    <property type="protein sequence ID" value="KAF4041746.1"/>
    <property type="molecule type" value="Genomic_DNA"/>
</dbReference>
<name>A0A833SIU2_PHYIN</name>
<sequence>MNTGSRILQPPNRQLLSDDVIGGFSLHAKPIKRKLGTSEDACMQDGSDPTLPPRHLWKTEPVNTVDYASVHVAQKRKSSPFEHAQIVDQILGEQTRLRELRRIRQIRYRKKKDDYANSIEKETHHLQNEINKLEKRRRSVSSAVPAKENVWSVATEYFRLFRYGLKTTGATESSAQQDLLRKYMASDTVFSAGRGPDAMMMSWKRMSMWFEDVELELEGLSKTGKDSIVAETTTRVTVTERTLQGVFPYLSRSEKGRALGDKLLNQRLVVRGSMRFQWDPVCCRIVRVMSQSDLLRLILHE</sequence>
<comment type="caution">
    <text evidence="1">The sequence shown here is derived from an EMBL/GenBank/DDBJ whole genome shotgun (WGS) entry which is preliminary data.</text>
</comment>
<accession>A0A833SIU2</accession>
<dbReference type="AlphaFoldDB" id="A0A833SIU2"/>
<evidence type="ECO:0000313" key="1">
    <source>
        <dbReference type="EMBL" id="KAF4041746.1"/>
    </source>
</evidence>
<proteinExistence type="predicted"/>
<keyword evidence="2" id="KW-1185">Reference proteome</keyword>
<gene>
    <name evidence="1" type="ORF">GN244_ATG06065</name>
</gene>
<organism evidence="1 2">
    <name type="scientific">Phytophthora infestans</name>
    <name type="common">Potato late blight agent</name>
    <name type="synonym">Botrytis infestans</name>
    <dbReference type="NCBI Taxonomy" id="4787"/>
    <lineage>
        <taxon>Eukaryota</taxon>
        <taxon>Sar</taxon>
        <taxon>Stramenopiles</taxon>
        <taxon>Oomycota</taxon>
        <taxon>Peronosporomycetes</taxon>
        <taxon>Peronosporales</taxon>
        <taxon>Peronosporaceae</taxon>
        <taxon>Phytophthora</taxon>
    </lineage>
</organism>
<protein>
    <submittedName>
        <fullName evidence="1">Uncharacterized protein</fullName>
    </submittedName>
</protein>
<reference evidence="1" key="1">
    <citation type="submission" date="2020-04" db="EMBL/GenBank/DDBJ databases">
        <title>Hybrid Assembly of Korean Phytophthora infestans isolates.</title>
        <authorList>
            <person name="Prokchorchik M."/>
            <person name="Lee Y."/>
            <person name="Seo J."/>
            <person name="Cho J.-H."/>
            <person name="Park Y.-E."/>
            <person name="Jang D.-C."/>
            <person name="Im J.-S."/>
            <person name="Choi J.-G."/>
            <person name="Park H.-J."/>
            <person name="Lee G.-B."/>
            <person name="Lee Y.-G."/>
            <person name="Hong S.-Y."/>
            <person name="Cho K."/>
            <person name="Sohn K.H."/>
        </authorList>
    </citation>
    <scope>NUCLEOTIDE SEQUENCE</scope>
    <source>
        <strain evidence="1">KR_1_A1</strain>
    </source>
</reference>
<dbReference type="Proteomes" id="UP000602510">
    <property type="component" value="Unassembled WGS sequence"/>
</dbReference>
<evidence type="ECO:0000313" key="2">
    <source>
        <dbReference type="Proteomes" id="UP000602510"/>
    </source>
</evidence>